<dbReference type="PANTHER" id="PTHR37984">
    <property type="entry name" value="PROTEIN CBG26694"/>
    <property type="match status" value="1"/>
</dbReference>
<dbReference type="InterPro" id="IPR012337">
    <property type="entry name" value="RNaseH-like_sf"/>
</dbReference>
<dbReference type="InterPro" id="IPR056924">
    <property type="entry name" value="SH3_Tf2-1"/>
</dbReference>
<dbReference type="InterPro" id="IPR050951">
    <property type="entry name" value="Retrovirus_Pol_polyprotein"/>
</dbReference>
<dbReference type="EMBL" id="HAEH01009358">
    <property type="protein sequence ID" value="SBR86944.1"/>
    <property type="molecule type" value="Transcribed_RNA"/>
</dbReference>
<gene>
    <name evidence="2" type="primary">Nfu_g_1_024825</name>
</gene>
<dbReference type="AlphaFoldDB" id="A0A1A8Q170"/>
<reference evidence="2" key="2">
    <citation type="submission" date="2016-06" db="EMBL/GenBank/DDBJ databases">
        <title>The genome of a short-lived fish provides insights into sex chromosome evolution and the genetic control of aging.</title>
        <authorList>
            <person name="Reichwald K."/>
            <person name="Felder M."/>
            <person name="Petzold A."/>
            <person name="Koch P."/>
            <person name="Groth M."/>
            <person name="Platzer M."/>
        </authorList>
    </citation>
    <scope>NUCLEOTIDE SEQUENCE</scope>
    <source>
        <tissue evidence="2">Brain</tissue>
    </source>
</reference>
<evidence type="ECO:0000313" key="2">
    <source>
        <dbReference type="EMBL" id="SBR86944.1"/>
    </source>
</evidence>
<sequence length="233" mass="25841">MSKVWKEFTEALGAKVSLTSGYHPQTNGQCERMNQELGAMLRCICSAHPSSWSSHLACVEYAHNCHVSTATGQSPFEASLGYQPSPFPQQPSAPSLVPQFRRGARRAWESTRAAVDRTADRNKRLADRRQCPAPDYTPGQEVWLLSKDIPLKDTFRKFTPRFIDPFKILEVPSPSTVRLELPRSLRIHSVFHISLVKPVGSSPLCPVPAPPPPARYYKGGLGLQDPGLTAPRL</sequence>
<dbReference type="GO" id="GO:0015074">
    <property type="term" value="P:DNA integration"/>
    <property type="evidence" value="ECO:0007669"/>
    <property type="project" value="InterPro"/>
</dbReference>
<dbReference type="PROSITE" id="PS50994">
    <property type="entry name" value="INTEGRASE"/>
    <property type="match status" value="1"/>
</dbReference>
<proteinExistence type="predicted"/>
<feature type="domain" description="Integrase catalytic" evidence="1">
    <location>
        <begin position="1"/>
        <end position="83"/>
    </location>
</feature>
<dbReference type="Pfam" id="PF24626">
    <property type="entry name" value="SH3_Tf2-1"/>
    <property type="match status" value="1"/>
</dbReference>
<accession>A0A1A8Q170</accession>
<organism evidence="2">
    <name type="scientific">Nothobranchius rachovii</name>
    <name type="common">bluefin notho</name>
    <dbReference type="NCBI Taxonomy" id="451742"/>
    <lineage>
        <taxon>Eukaryota</taxon>
        <taxon>Metazoa</taxon>
        <taxon>Chordata</taxon>
        <taxon>Craniata</taxon>
        <taxon>Vertebrata</taxon>
        <taxon>Euteleostomi</taxon>
        <taxon>Actinopterygii</taxon>
        <taxon>Neopterygii</taxon>
        <taxon>Teleostei</taxon>
        <taxon>Neoteleostei</taxon>
        <taxon>Acanthomorphata</taxon>
        <taxon>Ovalentaria</taxon>
        <taxon>Atherinomorphae</taxon>
        <taxon>Cyprinodontiformes</taxon>
        <taxon>Nothobranchiidae</taxon>
        <taxon>Nothobranchius</taxon>
    </lineage>
</organism>
<dbReference type="InterPro" id="IPR001584">
    <property type="entry name" value="Integrase_cat-core"/>
</dbReference>
<dbReference type="Gene3D" id="3.30.420.10">
    <property type="entry name" value="Ribonuclease H-like superfamily/Ribonuclease H"/>
    <property type="match status" value="1"/>
</dbReference>
<dbReference type="InterPro" id="IPR036397">
    <property type="entry name" value="RNaseH_sf"/>
</dbReference>
<name>A0A1A8Q170_9TELE</name>
<dbReference type="PANTHER" id="PTHR37984:SF15">
    <property type="entry name" value="INTEGRASE CATALYTIC DOMAIN-CONTAINING PROTEIN"/>
    <property type="match status" value="1"/>
</dbReference>
<evidence type="ECO:0000259" key="1">
    <source>
        <dbReference type="PROSITE" id="PS50994"/>
    </source>
</evidence>
<dbReference type="SUPFAM" id="SSF53098">
    <property type="entry name" value="Ribonuclease H-like"/>
    <property type="match status" value="1"/>
</dbReference>
<protein>
    <recommendedName>
        <fullName evidence="1">Integrase catalytic domain-containing protein</fullName>
    </recommendedName>
</protein>
<dbReference type="GO" id="GO:0003676">
    <property type="term" value="F:nucleic acid binding"/>
    <property type="evidence" value="ECO:0007669"/>
    <property type="project" value="InterPro"/>
</dbReference>
<reference evidence="2" key="1">
    <citation type="submission" date="2016-05" db="EMBL/GenBank/DDBJ databases">
        <authorList>
            <person name="Lavstsen T."/>
            <person name="Jespersen J.S."/>
        </authorList>
    </citation>
    <scope>NUCLEOTIDE SEQUENCE</scope>
    <source>
        <tissue evidence="2">Brain</tissue>
    </source>
</reference>